<evidence type="ECO:0000313" key="1">
    <source>
        <dbReference type="EMBL" id="KAL2324797.1"/>
    </source>
</evidence>
<evidence type="ECO:0000313" key="2">
    <source>
        <dbReference type="Proteomes" id="UP001603857"/>
    </source>
</evidence>
<comment type="caution">
    <text evidence="1">The sequence shown here is derived from an EMBL/GenBank/DDBJ whole genome shotgun (WGS) entry which is preliminary data.</text>
</comment>
<protein>
    <submittedName>
        <fullName evidence="1">Uncharacterized protein</fullName>
    </submittedName>
</protein>
<sequence>MRFPGGYNDNPSAPATIMLLLFPGSFPFLLSSTPAQTCVCLSHTTYLSLNTIQTHFFFVSQSQSQSLSYLPICMPTPLLHTYIRLSN</sequence>
<organism evidence="1 2">
    <name type="scientific">Flemingia macrophylla</name>
    <dbReference type="NCBI Taxonomy" id="520843"/>
    <lineage>
        <taxon>Eukaryota</taxon>
        <taxon>Viridiplantae</taxon>
        <taxon>Streptophyta</taxon>
        <taxon>Embryophyta</taxon>
        <taxon>Tracheophyta</taxon>
        <taxon>Spermatophyta</taxon>
        <taxon>Magnoliopsida</taxon>
        <taxon>eudicotyledons</taxon>
        <taxon>Gunneridae</taxon>
        <taxon>Pentapetalae</taxon>
        <taxon>rosids</taxon>
        <taxon>fabids</taxon>
        <taxon>Fabales</taxon>
        <taxon>Fabaceae</taxon>
        <taxon>Papilionoideae</taxon>
        <taxon>50 kb inversion clade</taxon>
        <taxon>NPAAA clade</taxon>
        <taxon>indigoferoid/millettioid clade</taxon>
        <taxon>Phaseoleae</taxon>
        <taxon>Flemingia</taxon>
    </lineage>
</organism>
<dbReference type="Proteomes" id="UP001603857">
    <property type="component" value="Unassembled WGS sequence"/>
</dbReference>
<proteinExistence type="predicted"/>
<accession>A0ABD1LMR2</accession>
<reference evidence="1 2" key="1">
    <citation type="submission" date="2024-08" db="EMBL/GenBank/DDBJ databases">
        <title>Insights into the chromosomal genome structure of Flemingia macrophylla.</title>
        <authorList>
            <person name="Ding Y."/>
            <person name="Zhao Y."/>
            <person name="Bi W."/>
            <person name="Wu M."/>
            <person name="Zhao G."/>
            <person name="Gong Y."/>
            <person name="Li W."/>
            <person name="Zhang P."/>
        </authorList>
    </citation>
    <scope>NUCLEOTIDE SEQUENCE [LARGE SCALE GENOMIC DNA]</scope>
    <source>
        <strain evidence="1">DYQJB</strain>
        <tissue evidence="1">Leaf</tissue>
    </source>
</reference>
<name>A0ABD1LMR2_9FABA</name>
<dbReference type="EMBL" id="JBGMDY010000008">
    <property type="protein sequence ID" value="KAL2324797.1"/>
    <property type="molecule type" value="Genomic_DNA"/>
</dbReference>
<dbReference type="AlphaFoldDB" id="A0ABD1LMR2"/>
<keyword evidence="2" id="KW-1185">Reference proteome</keyword>
<gene>
    <name evidence="1" type="ORF">Fmac_023855</name>
</gene>